<organism evidence="3 4">
    <name type="scientific">Ophiocordyceps unilateralis</name>
    <name type="common">Zombie-ant fungus</name>
    <name type="synonym">Torrubia unilateralis</name>
    <dbReference type="NCBI Taxonomy" id="268505"/>
    <lineage>
        <taxon>Eukaryota</taxon>
        <taxon>Fungi</taxon>
        <taxon>Dikarya</taxon>
        <taxon>Ascomycota</taxon>
        <taxon>Pezizomycotina</taxon>
        <taxon>Sordariomycetes</taxon>
        <taxon>Hypocreomycetidae</taxon>
        <taxon>Hypocreales</taxon>
        <taxon>Ophiocordycipitaceae</taxon>
        <taxon>Ophiocordyceps</taxon>
    </lineage>
</organism>
<proteinExistence type="predicted"/>
<dbReference type="GO" id="GO:0008081">
    <property type="term" value="F:phosphoric diester hydrolase activity"/>
    <property type="evidence" value="ECO:0007669"/>
    <property type="project" value="TreeGrafter"/>
</dbReference>
<name>A0A2A9P963_OPHUN</name>
<evidence type="ECO:0000313" key="4">
    <source>
        <dbReference type="Proteomes" id="UP000037136"/>
    </source>
</evidence>
<dbReference type="OrthoDB" id="282973at2759"/>
<sequence length="224" mass="25268">MLPHRSNVLDRIFNRYSSTIAASFYGHTHMDHFEISYSDYTKKTTGNALLTSYIAPSLTPTSGMPSFRVNDVDPDTFAVVDATTYIANMTSPDFQKGPIWTKLYSTKEAYRAKIKPPVTDAKAELTPAFWHDLTEAMGEDDDLFDAYMSRKSGGWKTSTCRGDCQTAELCELRAGRSEELCPEEPWGFGLRRRQLSEQRAKHDECGRSAISLSFEAFASKDRML</sequence>
<dbReference type="InterPro" id="IPR029052">
    <property type="entry name" value="Metallo-depent_PP-like"/>
</dbReference>
<dbReference type="STRING" id="268505.A0A2A9P963"/>
<dbReference type="AlphaFoldDB" id="A0A2A9P963"/>
<keyword evidence="4" id="KW-1185">Reference proteome</keyword>
<reference evidence="3 4" key="1">
    <citation type="journal article" date="2015" name="BMC Genomics">
        <title>Gene expression during zombie ant biting behavior reflects the complexity underlying fungal parasitic behavioral manipulation.</title>
        <authorList>
            <person name="de Bekker C."/>
            <person name="Ohm R.A."/>
            <person name="Loreto R.G."/>
            <person name="Sebastian A."/>
            <person name="Albert I."/>
            <person name="Merrow M."/>
            <person name="Brachmann A."/>
            <person name="Hughes D.P."/>
        </authorList>
    </citation>
    <scope>NUCLEOTIDE SEQUENCE [LARGE SCALE GENOMIC DNA]</scope>
    <source>
        <strain evidence="3 4">SC16a</strain>
    </source>
</reference>
<dbReference type="SUPFAM" id="SSF56300">
    <property type="entry name" value="Metallo-dependent phosphatases"/>
    <property type="match status" value="1"/>
</dbReference>
<dbReference type="PANTHER" id="PTHR10340:SF34">
    <property type="entry name" value="SPHINGOMYELIN PHOSPHODIESTERASE"/>
    <property type="match status" value="1"/>
</dbReference>
<accession>A0A2A9P963</accession>
<evidence type="ECO:0000313" key="3">
    <source>
        <dbReference type="EMBL" id="PFH58055.1"/>
    </source>
</evidence>
<keyword evidence="1" id="KW-0378">Hydrolase</keyword>
<evidence type="ECO:0000256" key="2">
    <source>
        <dbReference type="ARBA" id="ARBA00023180"/>
    </source>
</evidence>
<protein>
    <recommendedName>
        <fullName evidence="5">Calcineurin-like phosphoesterase domain-containing protein</fullName>
    </recommendedName>
</protein>
<comment type="caution">
    <text evidence="3">The sequence shown here is derived from an EMBL/GenBank/DDBJ whole genome shotgun (WGS) entry which is preliminary data.</text>
</comment>
<evidence type="ECO:0000256" key="1">
    <source>
        <dbReference type="ARBA" id="ARBA00022801"/>
    </source>
</evidence>
<dbReference type="EMBL" id="LAZP02000334">
    <property type="protein sequence ID" value="PFH58055.1"/>
    <property type="molecule type" value="Genomic_DNA"/>
</dbReference>
<dbReference type="Proteomes" id="UP000037136">
    <property type="component" value="Unassembled WGS sequence"/>
</dbReference>
<dbReference type="PANTHER" id="PTHR10340">
    <property type="entry name" value="SPHINGOMYELIN PHOSPHODIESTERASE"/>
    <property type="match status" value="1"/>
</dbReference>
<evidence type="ECO:0008006" key="5">
    <source>
        <dbReference type="Google" id="ProtNLM"/>
    </source>
</evidence>
<reference evidence="3 4" key="2">
    <citation type="journal article" date="2017" name="Sci. Rep.">
        <title>Ant-infecting Ophiocordyceps genomes reveal a high diversity of potential behavioral manipulation genes and a possible major role for enterotoxins.</title>
        <authorList>
            <person name="de Bekker C."/>
            <person name="Ohm R.A."/>
            <person name="Evans H.C."/>
            <person name="Brachmann A."/>
            <person name="Hughes D.P."/>
        </authorList>
    </citation>
    <scope>NUCLEOTIDE SEQUENCE [LARGE SCALE GENOMIC DNA]</scope>
    <source>
        <strain evidence="3 4">SC16a</strain>
    </source>
</reference>
<keyword evidence="2" id="KW-0325">Glycoprotein</keyword>
<gene>
    <name evidence="3" type="ORF">XA68_14225</name>
</gene>